<proteinExistence type="predicted"/>
<comment type="caution">
    <text evidence="1">The sequence shown here is derived from an EMBL/GenBank/DDBJ whole genome shotgun (WGS) entry which is preliminary data.</text>
</comment>
<dbReference type="EMBL" id="JBHSOG010000060">
    <property type="protein sequence ID" value="MFC5770822.1"/>
    <property type="molecule type" value="Genomic_DNA"/>
</dbReference>
<evidence type="ECO:0000313" key="2">
    <source>
        <dbReference type="Proteomes" id="UP001595974"/>
    </source>
</evidence>
<accession>A0ABW1AU49</accession>
<protein>
    <submittedName>
        <fullName evidence="1">Uncharacterized protein</fullName>
    </submittedName>
</protein>
<reference evidence="2" key="1">
    <citation type="journal article" date="2019" name="Int. J. Syst. Evol. Microbiol.">
        <title>The Global Catalogue of Microorganisms (GCM) 10K type strain sequencing project: providing services to taxonomists for standard genome sequencing and annotation.</title>
        <authorList>
            <consortium name="The Broad Institute Genomics Platform"/>
            <consortium name="The Broad Institute Genome Sequencing Center for Infectious Disease"/>
            <person name="Wu L."/>
            <person name="Ma J."/>
        </authorList>
    </citation>
    <scope>NUCLEOTIDE SEQUENCE [LARGE SCALE GENOMIC DNA]</scope>
    <source>
        <strain evidence="2">SHR3</strain>
    </source>
</reference>
<dbReference type="Proteomes" id="UP001595974">
    <property type="component" value="Unassembled WGS sequence"/>
</dbReference>
<organism evidence="1 2">
    <name type="scientific">Thauera sinica</name>
    <dbReference type="NCBI Taxonomy" id="2665146"/>
    <lineage>
        <taxon>Bacteria</taxon>
        <taxon>Pseudomonadati</taxon>
        <taxon>Pseudomonadota</taxon>
        <taxon>Betaproteobacteria</taxon>
        <taxon>Rhodocyclales</taxon>
        <taxon>Zoogloeaceae</taxon>
        <taxon>Thauera</taxon>
    </lineage>
</organism>
<name>A0ABW1AU49_9RHOO</name>
<evidence type="ECO:0000313" key="1">
    <source>
        <dbReference type="EMBL" id="MFC5770822.1"/>
    </source>
</evidence>
<dbReference type="RefSeq" id="WP_232516561.1">
    <property type="nucleotide sequence ID" value="NZ_JBHSOG010000060.1"/>
</dbReference>
<gene>
    <name evidence="1" type="ORF">ACFPTN_15690</name>
</gene>
<sequence length="60" mass="6423">MKLFGPDSQTALVAEDDDSGIAANARIAADLVEGGYFVQVRHWNRASGVGDYSVAVRKAR</sequence>
<keyword evidence="2" id="KW-1185">Reference proteome</keyword>